<dbReference type="GO" id="GO:0005506">
    <property type="term" value="F:iron ion binding"/>
    <property type="evidence" value="ECO:0007669"/>
    <property type="project" value="TreeGrafter"/>
</dbReference>
<evidence type="ECO:0000313" key="16">
    <source>
        <dbReference type="EMBL" id="ABO45242.1"/>
    </source>
</evidence>
<evidence type="ECO:0000256" key="6">
    <source>
        <dbReference type="ARBA" id="ARBA00022832"/>
    </source>
</evidence>
<dbReference type="Pfam" id="PF00487">
    <property type="entry name" value="FA_desaturase"/>
    <property type="match status" value="1"/>
</dbReference>
<keyword evidence="8 13" id="KW-0560">Oxidoreductase</keyword>
<keyword evidence="7 14" id="KW-1133">Transmembrane helix</keyword>
<keyword evidence="12 13" id="KW-0275">Fatty acid biosynthesis</keyword>
<protein>
    <submittedName>
        <fullName evidence="16">Desaturase</fullName>
    </submittedName>
</protein>
<comment type="similarity">
    <text evidence="2 13">Belongs to the fatty acid desaturase type 1 family.</text>
</comment>
<evidence type="ECO:0000256" key="14">
    <source>
        <dbReference type="SAM" id="Phobius"/>
    </source>
</evidence>
<comment type="subcellular location">
    <subcellularLocation>
        <location evidence="1">Membrane</location>
        <topology evidence="1">Multi-pass membrane protein</topology>
    </subcellularLocation>
</comment>
<dbReference type="PANTHER" id="PTHR11351:SF31">
    <property type="entry name" value="DESATURASE 1, ISOFORM A-RELATED"/>
    <property type="match status" value="1"/>
</dbReference>
<evidence type="ECO:0000256" key="8">
    <source>
        <dbReference type="ARBA" id="ARBA00023002"/>
    </source>
</evidence>
<dbReference type="GO" id="GO:0005789">
    <property type="term" value="C:endoplasmic reticulum membrane"/>
    <property type="evidence" value="ECO:0007669"/>
    <property type="project" value="TreeGrafter"/>
</dbReference>
<dbReference type="CDD" id="cd03505">
    <property type="entry name" value="Delta9-FADS-like"/>
    <property type="match status" value="1"/>
</dbReference>
<gene>
    <name evidence="16" type="primary">D11 psi</name>
</gene>
<evidence type="ECO:0000256" key="11">
    <source>
        <dbReference type="ARBA" id="ARBA00023136"/>
    </source>
</evidence>
<keyword evidence="10" id="KW-0443">Lipid metabolism</keyword>
<evidence type="ECO:0000259" key="15">
    <source>
        <dbReference type="Pfam" id="PF00487"/>
    </source>
</evidence>
<dbReference type="InterPro" id="IPR005804">
    <property type="entry name" value="FA_desaturase_dom"/>
</dbReference>
<keyword evidence="6" id="KW-0276">Fatty acid metabolism</keyword>
<keyword evidence="11 14" id="KW-0472">Membrane</keyword>
<organism evidence="16">
    <name type="scientific">Ostrinia nubilalis</name>
    <name type="common">European corn borer</name>
    <name type="synonym">Pyralis nubilalis</name>
    <dbReference type="NCBI Taxonomy" id="29057"/>
    <lineage>
        <taxon>Eukaryota</taxon>
        <taxon>Metazoa</taxon>
        <taxon>Ecdysozoa</taxon>
        <taxon>Arthropoda</taxon>
        <taxon>Hexapoda</taxon>
        <taxon>Insecta</taxon>
        <taxon>Pterygota</taxon>
        <taxon>Neoptera</taxon>
        <taxon>Endopterygota</taxon>
        <taxon>Lepidoptera</taxon>
        <taxon>Glossata</taxon>
        <taxon>Ditrysia</taxon>
        <taxon>Pyraloidea</taxon>
        <taxon>Crambidae</taxon>
        <taxon>Pyraustinae</taxon>
        <taxon>Ostrinia</taxon>
    </lineage>
</organism>
<accession>A4KWG3</accession>
<feature type="transmembrane region" description="Helical" evidence="14">
    <location>
        <begin position="213"/>
        <end position="233"/>
    </location>
</feature>
<evidence type="ECO:0000256" key="10">
    <source>
        <dbReference type="ARBA" id="ARBA00023098"/>
    </source>
</evidence>
<comment type="domain">
    <text evidence="13">The histidine box domains are involved in binding the catalytic metal ions.</text>
</comment>
<evidence type="ECO:0000256" key="9">
    <source>
        <dbReference type="ARBA" id="ARBA00023004"/>
    </source>
</evidence>
<dbReference type="InterPro" id="IPR001522">
    <property type="entry name" value="FADS-1_CS"/>
</dbReference>
<dbReference type="InterPro" id="IPR015876">
    <property type="entry name" value="Acyl-CoA_DS"/>
</dbReference>
<evidence type="ECO:0000256" key="5">
    <source>
        <dbReference type="ARBA" id="ARBA00022723"/>
    </source>
</evidence>
<evidence type="ECO:0000256" key="4">
    <source>
        <dbReference type="ARBA" id="ARBA00022692"/>
    </source>
</evidence>
<keyword evidence="4 13" id="KW-0812">Transmembrane</keyword>
<feature type="transmembrane region" description="Helical" evidence="14">
    <location>
        <begin position="180"/>
        <end position="201"/>
    </location>
</feature>
<dbReference type="GO" id="GO:0004768">
    <property type="term" value="F:stearoyl-CoA 9-desaturase activity"/>
    <property type="evidence" value="ECO:0007669"/>
    <property type="project" value="TreeGrafter"/>
</dbReference>
<comment type="cofactor">
    <cofactor evidence="13">
        <name>Fe(2+)</name>
        <dbReference type="ChEBI" id="CHEBI:29033"/>
    </cofactor>
</comment>
<proteinExistence type="inferred from homology"/>
<dbReference type="AlphaFoldDB" id="A4KWG3"/>
<evidence type="ECO:0000256" key="12">
    <source>
        <dbReference type="ARBA" id="ARBA00023160"/>
    </source>
</evidence>
<feature type="domain" description="Fatty acid desaturase" evidence="15">
    <location>
        <begin position="61"/>
        <end position="267"/>
    </location>
</feature>
<name>A4KWG3_OSTNU</name>
<dbReference type="PRINTS" id="PR00075">
    <property type="entry name" value="FACDDSATRASE"/>
</dbReference>
<evidence type="ECO:0000256" key="13">
    <source>
        <dbReference type="RuleBase" id="RU000581"/>
    </source>
</evidence>
<keyword evidence="3 13" id="KW-0444">Lipid biosynthesis</keyword>
<keyword evidence="9" id="KW-0408">Iron</keyword>
<reference evidence="16" key="1">
    <citation type="journal article" date="2007" name="Proc. Natl. Acad. Sci. U.S.A.">
        <title>Novel sex pheromone desaturases in the genomes of corn borers generated through gene duplication and retroposon fusion.</title>
        <authorList>
            <person name="Xue B."/>
            <person name="Rooney A.P."/>
            <person name="Kajikawa M."/>
            <person name="Okada N."/>
            <person name="Roelofs W.L."/>
        </authorList>
    </citation>
    <scope>NUCLEOTIDE SEQUENCE</scope>
</reference>
<evidence type="ECO:0000256" key="7">
    <source>
        <dbReference type="ARBA" id="ARBA00022989"/>
    </source>
</evidence>
<dbReference type="PROSITE" id="PS00476">
    <property type="entry name" value="FATTY_ACID_DESATUR_1"/>
    <property type="match status" value="1"/>
</dbReference>
<evidence type="ECO:0000256" key="1">
    <source>
        <dbReference type="ARBA" id="ARBA00004141"/>
    </source>
</evidence>
<feature type="transmembrane region" description="Helical" evidence="14">
    <location>
        <begin position="33"/>
        <end position="52"/>
    </location>
</feature>
<evidence type="ECO:0000256" key="2">
    <source>
        <dbReference type="ARBA" id="ARBA00009295"/>
    </source>
</evidence>
<evidence type="ECO:0000256" key="3">
    <source>
        <dbReference type="ARBA" id="ARBA00022516"/>
    </source>
</evidence>
<dbReference type="PANTHER" id="PTHR11351">
    <property type="entry name" value="ACYL-COA DESATURASE"/>
    <property type="match status" value="1"/>
</dbReference>
<dbReference type="GO" id="GO:0006636">
    <property type="term" value="P:unsaturated fatty acid biosynthetic process"/>
    <property type="evidence" value="ECO:0007669"/>
    <property type="project" value="TreeGrafter"/>
</dbReference>
<keyword evidence="5" id="KW-0479">Metal-binding</keyword>
<sequence length="325" mass="37390">MASRLLETDEEPTDTDLKKNVTPSDLSLNKLQIVYYLVIFYIYIHVAAFYGLYLGCTSAKWSTIGFGVLMHILGTIGITAGAHRLWSHRSYKAKLPLQIILMVFNSITSQKTVINWSRDHRVHHKCSDTEGDPHNASRGFFYSHMGWLMTKKSEEVIKQGKVIDVSDLYSNPVIRLQNDYPAPIIGTLCFVLPTVIPMYFWGETFNNAWHLNMLRFVVTLHIICCVNSVAHFWGYNRTNKKIRPCQNPILSSVVLGEGFHNYHHVFPWDYRASELGNKYLNLSTMFIDFFAWVGWAYDLKATSEEIIKNRKERTGDGTDLWGHAD</sequence>
<dbReference type="EMBL" id="EF113404">
    <property type="protein sequence ID" value="ABO45242.1"/>
    <property type="molecule type" value="Genomic_DNA"/>
</dbReference>
<feature type="transmembrane region" description="Helical" evidence="14">
    <location>
        <begin position="64"/>
        <end position="86"/>
    </location>
</feature>